<keyword evidence="2" id="KW-0812">Transmembrane</keyword>
<feature type="transmembrane region" description="Helical" evidence="2">
    <location>
        <begin position="59"/>
        <end position="79"/>
    </location>
</feature>
<dbReference type="Gene3D" id="1.10.101.10">
    <property type="entry name" value="PGBD-like superfamily/PGBD"/>
    <property type="match status" value="1"/>
</dbReference>
<feature type="domain" description="Peptidoglycan binding-like" evidence="3">
    <location>
        <begin position="168"/>
        <end position="227"/>
    </location>
</feature>
<protein>
    <submittedName>
        <fullName evidence="4">Peptidoglycan-binding domain 1 protein</fullName>
    </submittedName>
</protein>
<dbReference type="Pfam" id="PF01471">
    <property type="entry name" value="PG_binding_1"/>
    <property type="match status" value="1"/>
</dbReference>
<comment type="caution">
    <text evidence="4">The sequence shown here is derived from an EMBL/GenBank/DDBJ whole genome shotgun (WGS) entry which is preliminary data.</text>
</comment>
<evidence type="ECO:0000256" key="1">
    <source>
        <dbReference type="SAM" id="MobiDB-lite"/>
    </source>
</evidence>
<gene>
    <name evidence="4" type="ORF">Krac_5222</name>
</gene>
<keyword evidence="2" id="KW-0472">Membrane</keyword>
<dbReference type="eggNOG" id="COG3409">
    <property type="taxonomic scope" value="Bacteria"/>
</dbReference>
<feature type="region of interest" description="Disordered" evidence="1">
    <location>
        <begin position="99"/>
        <end position="158"/>
    </location>
</feature>
<dbReference type="STRING" id="485913.Krac_5222"/>
<sequence length="231" mass="24530">MTKHTNPDQPASSDDITLKDSDSLLEYSQSAINIDASTLTPPPPPPPVQKRPVNEEKKIILMITLIGVALLLLASSIFLSPIDAARTALAFPALSTTSVKGANGAKPSPVPSSPPILNLAPASTPTPGNTHTVSVTPVPGTPRQPTPPRPTPTPKPVCPPLIQYGSTGSWVRTLQQELNARNMRDQNGHALAVDGDFGVNTQYAVKEWQTKEHIQVDGQVGPITWHTLGNC</sequence>
<reference evidence="4 5" key="1">
    <citation type="journal article" date="2011" name="Stand. Genomic Sci.">
        <title>Non-contiguous finished genome sequence and contextual data of the filamentous soil bacterium Ktedonobacter racemifer type strain (SOSP1-21).</title>
        <authorList>
            <person name="Chang Y.J."/>
            <person name="Land M."/>
            <person name="Hauser L."/>
            <person name="Chertkov O."/>
            <person name="Del Rio T.G."/>
            <person name="Nolan M."/>
            <person name="Copeland A."/>
            <person name="Tice H."/>
            <person name="Cheng J.F."/>
            <person name="Lucas S."/>
            <person name="Han C."/>
            <person name="Goodwin L."/>
            <person name="Pitluck S."/>
            <person name="Ivanova N."/>
            <person name="Ovchinikova G."/>
            <person name="Pati A."/>
            <person name="Chen A."/>
            <person name="Palaniappan K."/>
            <person name="Mavromatis K."/>
            <person name="Liolios K."/>
            <person name="Brettin T."/>
            <person name="Fiebig A."/>
            <person name="Rohde M."/>
            <person name="Abt B."/>
            <person name="Goker M."/>
            <person name="Detter J.C."/>
            <person name="Woyke T."/>
            <person name="Bristow J."/>
            <person name="Eisen J.A."/>
            <person name="Markowitz V."/>
            <person name="Hugenholtz P."/>
            <person name="Kyrpides N.C."/>
            <person name="Klenk H.P."/>
            <person name="Lapidus A."/>
        </authorList>
    </citation>
    <scope>NUCLEOTIDE SEQUENCE [LARGE SCALE GENOMIC DNA]</scope>
    <source>
        <strain evidence="5">DSM 44963</strain>
    </source>
</reference>
<dbReference type="InterPro" id="IPR002477">
    <property type="entry name" value="Peptidoglycan-bd-like"/>
</dbReference>
<dbReference type="AlphaFoldDB" id="D6TV99"/>
<dbReference type="SUPFAM" id="SSF47090">
    <property type="entry name" value="PGBD-like"/>
    <property type="match status" value="1"/>
</dbReference>
<evidence type="ECO:0000313" key="4">
    <source>
        <dbReference type="EMBL" id="EFH84199.1"/>
    </source>
</evidence>
<keyword evidence="5" id="KW-1185">Reference proteome</keyword>
<organism evidence="4 5">
    <name type="scientific">Ktedonobacter racemifer DSM 44963</name>
    <dbReference type="NCBI Taxonomy" id="485913"/>
    <lineage>
        <taxon>Bacteria</taxon>
        <taxon>Bacillati</taxon>
        <taxon>Chloroflexota</taxon>
        <taxon>Ktedonobacteria</taxon>
        <taxon>Ktedonobacterales</taxon>
        <taxon>Ktedonobacteraceae</taxon>
        <taxon>Ktedonobacter</taxon>
    </lineage>
</organism>
<feature type="compositionally biased region" description="Pro residues" evidence="1">
    <location>
        <begin position="139"/>
        <end position="158"/>
    </location>
</feature>
<dbReference type="Proteomes" id="UP000004508">
    <property type="component" value="Unassembled WGS sequence"/>
</dbReference>
<dbReference type="InParanoid" id="D6TV99"/>
<dbReference type="EMBL" id="ADVG01000003">
    <property type="protein sequence ID" value="EFH84199.1"/>
    <property type="molecule type" value="Genomic_DNA"/>
</dbReference>
<dbReference type="RefSeq" id="WP_007915511.1">
    <property type="nucleotide sequence ID" value="NZ_ADVG01000003.1"/>
</dbReference>
<feature type="compositionally biased region" description="Polar residues" evidence="1">
    <location>
        <begin position="121"/>
        <end position="134"/>
    </location>
</feature>
<dbReference type="InterPro" id="IPR036365">
    <property type="entry name" value="PGBD-like_sf"/>
</dbReference>
<feature type="compositionally biased region" description="Pro residues" evidence="1">
    <location>
        <begin position="40"/>
        <end position="49"/>
    </location>
</feature>
<name>D6TV99_KTERA</name>
<evidence type="ECO:0000313" key="5">
    <source>
        <dbReference type="Proteomes" id="UP000004508"/>
    </source>
</evidence>
<feature type="region of interest" description="Disordered" evidence="1">
    <location>
        <begin position="33"/>
        <end position="52"/>
    </location>
</feature>
<evidence type="ECO:0000256" key="2">
    <source>
        <dbReference type="SAM" id="Phobius"/>
    </source>
</evidence>
<proteinExistence type="predicted"/>
<dbReference type="OrthoDB" id="514977at2"/>
<keyword evidence="2" id="KW-1133">Transmembrane helix</keyword>
<accession>D6TV99</accession>
<evidence type="ECO:0000259" key="3">
    <source>
        <dbReference type="Pfam" id="PF01471"/>
    </source>
</evidence>
<dbReference type="InterPro" id="IPR036366">
    <property type="entry name" value="PGBDSf"/>
</dbReference>